<keyword evidence="2" id="KW-1185">Reference proteome</keyword>
<evidence type="ECO:0000313" key="2">
    <source>
        <dbReference type="Proteomes" id="UP001054821"/>
    </source>
</evidence>
<dbReference type="EMBL" id="JAJFAZ020000001">
    <property type="protein sequence ID" value="KAI5350208.1"/>
    <property type="molecule type" value="Genomic_DNA"/>
</dbReference>
<gene>
    <name evidence="1" type="ORF">L3X38_003099</name>
</gene>
<evidence type="ECO:0000313" key="1">
    <source>
        <dbReference type="EMBL" id="KAI5350208.1"/>
    </source>
</evidence>
<proteinExistence type="predicted"/>
<dbReference type="AlphaFoldDB" id="A0AAD4WV72"/>
<comment type="caution">
    <text evidence="1">The sequence shown here is derived from an EMBL/GenBank/DDBJ whole genome shotgun (WGS) entry which is preliminary data.</text>
</comment>
<sequence>MSKGGGGSSRNQILHNEIIAESGSESVGIQHSFNGPRQGDLNVSGNRVVARERSKNVGIRGVGNTNARPDEGSCWCCIL</sequence>
<organism evidence="1 2">
    <name type="scientific">Prunus dulcis</name>
    <name type="common">Almond</name>
    <name type="synonym">Amygdalus dulcis</name>
    <dbReference type="NCBI Taxonomy" id="3755"/>
    <lineage>
        <taxon>Eukaryota</taxon>
        <taxon>Viridiplantae</taxon>
        <taxon>Streptophyta</taxon>
        <taxon>Embryophyta</taxon>
        <taxon>Tracheophyta</taxon>
        <taxon>Spermatophyta</taxon>
        <taxon>Magnoliopsida</taxon>
        <taxon>eudicotyledons</taxon>
        <taxon>Gunneridae</taxon>
        <taxon>Pentapetalae</taxon>
        <taxon>rosids</taxon>
        <taxon>fabids</taxon>
        <taxon>Rosales</taxon>
        <taxon>Rosaceae</taxon>
        <taxon>Amygdaloideae</taxon>
        <taxon>Amygdaleae</taxon>
        <taxon>Prunus</taxon>
    </lineage>
</organism>
<protein>
    <submittedName>
        <fullName evidence="1">Uncharacterized protein</fullName>
    </submittedName>
</protein>
<accession>A0AAD4WV72</accession>
<name>A0AAD4WV72_PRUDU</name>
<dbReference type="Proteomes" id="UP001054821">
    <property type="component" value="Chromosome 1"/>
</dbReference>
<reference evidence="1 2" key="1">
    <citation type="journal article" date="2022" name="G3 (Bethesda)">
        <title>Whole-genome sequence and methylome profiling of the almond [Prunus dulcis (Mill.) D.A. Webb] cultivar 'Nonpareil'.</title>
        <authorList>
            <person name="D'Amico-Willman K.M."/>
            <person name="Ouma W.Z."/>
            <person name="Meulia T."/>
            <person name="Sideli G.M."/>
            <person name="Gradziel T.M."/>
            <person name="Fresnedo-Ramirez J."/>
        </authorList>
    </citation>
    <scope>NUCLEOTIDE SEQUENCE [LARGE SCALE GENOMIC DNA]</scope>
    <source>
        <strain evidence="1">Clone GOH B32 T37-40</strain>
    </source>
</reference>